<dbReference type="PATRIC" id="fig|394096.3.peg.948"/>
<sequence>MAQVAKLLPPQVSEREGWAQDVVVALEARRVHPWAEPVCEVLAVIEQESGFQANPVVKELPRIVRKRLDVYAGKLGVVGRKALEALLQHRAPGQSQTFEARLKAVRTEADLDRFFRELLKAYEEQYPAVYTAADLASELVNSQSLEELNPITTAGSMQVSVRFAREQNDEDRPEAEVREELYTRAGGVRYGTARLLGYEAGYSQPLYRFADYNSGLYSSRNAALQAQVSELMRLPLARDGDLLLYDKEGEPKDEDSRTLAALLAFRARHAPELSERQVRRDARKEKQRDFEETDTWRAVKARYQKVTGKRPEYAQLPEVTLHSPKLSRERTTAWFARSVDQRFQRCMARYRAQAQ</sequence>
<dbReference type="InterPro" id="IPR011673">
    <property type="entry name" value="DUF1615"/>
</dbReference>
<dbReference type="RefSeq" id="WP_338034280.1">
    <property type="nucleotide sequence ID" value="NZ_JMCB01000002.1"/>
</dbReference>
<accession>A0A085WU05</accession>
<name>A0A085WU05_9BACT</name>
<keyword evidence="2" id="KW-1185">Reference proteome</keyword>
<dbReference type="Pfam" id="PF07759">
    <property type="entry name" value="DUF1615"/>
    <property type="match status" value="1"/>
</dbReference>
<evidence type="ECO:0000313" key="2">
    <source>
        <dbReference type="Proteomes" id="UP000028725"/>
    </source>
</evidence>
<organism evidence="1 2">
    <name type="scientific">Hyalangium minutum</name>
    <dbReference type="NCBI Taxonomy" id="394096"/>
    <lineage>
        <taxon>Bacteria</taxon>
        <taxon>Pseudomonadati</taxon>
        <taxon>Myxococcota</taxon>
        <taxon>Myxococcia</taxon>
        <taxon>Myxococcales</taxon>
        <taxon>Cystobacterineae</taxon>
        <taxon>Archangiaceae</taxon>
        <taxon>Hyalangium</taxon>
    </lineage>
</organism>
<comment type="caution">
    <text evidence="1">The sequence shown here is derived from an EMBL/GenBank/DDBJ whole genome shotgun (WGS) entry which is preliminary data.</text>
</comment>
<dbReference type="EMBL" id="JMCB01000002">
    <property type="protein sequence ID" value="KFE71168.1"/>
    <property type="molecule type" value="Genomic_DNA"/>
</dbReference>
<keyword evidence="1" id="KW-0449">Lipoprotein</keyword>
<evidence type="ECO:0000313" key="1">
    <source>
        <dbReference type="EMBL" id="KFE71168.1"/>
    </source>
</evidence>
<protein>
    <submittedName>
        <fullName evidence="1">Putative lipoprotein</fullName>
    </submittedName>
</protein>
<dbReference type="Proteomes" id="UP000028725">
    <property type="component" value="Unassembled WGS sequence"/>
</dbReference>
<proteinExistence type="predicted"/>
<gene>
    <name evidence="1" type="ORF">DB31_3298</name>
</gene>
<dbReference type="AlphaFoldDB" id="A0A085WU05"/>
<reference evidence="1 2" key="1">
    <citation type="submission" date="2014-04" db="EMBL/GenBank/DDBJ databases">
        <title>Genome assembly of Hyalangium minutum DSM 14724.</title>
        <authorList>
            <person name="Sharma G."/>
            <person name="Subramanian S."/>
        </authorList>
    </citation>
    <scope>NUCLEOTIDE SEQUENCE [LARGE SCALE GENOMIC DNA]</scope>
    <source>
        <strain evidence="1 2">DSM 14724</strain>
    </source>
</reference>